<keyword evidence="8 10" id="KW-0594">Phospholipid biosynthesis</keyword>
<dbReference type="InterPro" id="IPR003811">
    <property type="entry name" value="G3P_acylTferase_PlsY"/>
</dbReference>
<feature type="transmembrane region" description="Helical" evidence="10">
    <location>
        <begin position="81"/>
        <end position="101"/>
    </location>
</feature>
<keyword evidence="5 10" id="KW-1133">Transmembrane helix</keyword>
<keyword evidence="7 10" id="KW-0472">Membrane</keyword>
<comment type="subcellular location">
    <subcellularLocation>
        <location evidence="10">Cell membrane</location>
        <topology evidence="10">Multi-pass membrane protein</topology>
    </subcellularLocation>
</comment>
<keyword evidence="2 10" id="KW-0444">Lipid biosynthesis</keyword>
<dbReference type="EMBL" id="MFST01000134">
    <property type="protein sequence ID" value="OGI42948.1"/>
    <property type="molecule type" value="Genomic_DNA"/>
</dbReference>
<keyword evidence="3 10" id="KW-0808">Transferase</keyword>
<evidence type="ECO:0000256" key="1">
    <source>
        <dbReference type="ARBA" id="ARBA00022475"/>
    </source>
</evidence>
<comment type="subunit">
    <text evidence="10">Probably interacts with PlsX.</text>
</comment>
<dbReference type="GO" id="GO:0008654">
    <property type="term" value="P:phospholipid biosynthetic process"/>
    <property type="evidence" value="ECO:0007669"/>
    <property type="project" value="UniProtKB-UniRule"/>
</dbReference>
<keyword evidence="1 10" id="KW-1003">Cell membrane</keyword>
<feature type="transmembrane region" description="Helical" evidence="10">
    <location>
        <begin position="6"/>
        <end position="27"/>
    </location>
</feature>
<keyword evidence="9 10" id="KW-1208">Phospholipid metabolism</keyword>
<evidence type="ECO:0000313" key="11">
    <source>
        <dbReference type="EMBL" id="OGI42948.1"/>
    </source>
</evidence>
<dbReference type="PANTHER" id="PTHR30309:SF0">
    <property type="entry name" value="GLYCEROL-3-PHOSPHATE ACYLTRANSFERASE-RELATED"/>
    <property type="match status" value="1"/>
</dbReference>
<feature type="transmembrane region" description="Helical" evidence="10">
    <location>
        <begin position="156"/>
        <end position="176"/>
    </location>
</feature>
<dbReference type="PANTHER" id="PTHR30309">
    <property type="entry name" value="INNER MEMBRANE PROTEIN YGIH"/>
    <property type="match status" value="1"/>
</dbReference>
<evidence type="ECO:0000256" key="3">
    <source>
        <dbReference type="ARBA" id="ARBA00022679"/>
    </source>
</evidence>
<comment type="function">
    <text evidence="10">Catalyzes the transfer of an acyl group from acyl-phosphate (acyl-PO(4)) to glycerol-3-phosphate (G3P) to form lysophosphatidic acid (LPA). This enzyme utilizes acyl-phosphate as fatty acyl donor, but not acyl-CoA or acyl-ACP.</text>
</comment>
<evidence type="ECO:0000313" key="12">
    <source>
        <dbReference type="Proteomes" id="UP000179344"/>
    </source>
</evidence>
<evidence type="ECO:0000256" key="7">
    <source>
        <dbReference type="ARBA" id="ARBA00023136"/>
    </source>
</evidence>
<organism evidence="11 12">
    <name type="scientific">Candidatus Muproteobacteria bacterium RBG_16_65_31</name>
    <dbReference type="NCBI Taxonomy" id="1817759"/>
    <lineage>
        <taxon>Bacteria</taxon>
        <taxon>Pseudomonadati</taxon>
        <taxon>Pseudomonadota</taxon>
        <taxon>Candidatus Muproteobacteria</taxon>
    </lineage>
</organism>
<gene>
    <name evidence="10" type="primary">plsY</name>
    <name evidence="11" type="ORF">A2V92_06280</name>
</gene>
<comment type="pathway">
    <text evidence="10">Lipid metabolism; phospholipid metabolism.</text>
</comment>
<sequence length="195" mass="20417">MNWPYLLPVAAYLLGSVSSAIVVARLMGLRDPRQVGSRNPGATNILRYGGKVAAVLTLLGDVLKGALAVLAARALTADPGIIALSGFLAFLGHLFPVYFGFRGGKGVATAFGVWLAVSPLVGLLLAGTWLLVAALFRYSSLAALTAALAVPVYVWWLVPGTPYLLAGVAISAALIVRHRSNIRKLLAGKETRIGK</sequence>
<evidence type="ECO:0000256" key="9">
    <source>
        <dbReference type="ARBA" id="ARBA00023264"/>
    </source>
</evidence>
<feature type="transmembrane region" description="Helical" evidence="10">
    <location>
        <begin position="113"/>
        <end position="136"/>
    </location>
</feature>
<dbReference type="GO" id="GO:0043772">
    <property type="term" value="F:acyl-phosphate glycerol-3-phosphate acyltransferase activity"/>
    <property type="evidence" value="ECO:0007669"/>
    <property type="project" value="UniProtKB-UniRule"/>
</dbReference>
<reference evidence="11 12" key="1">
    <citation type="journal article" date="2016" name="Nat. Commun.">
        <title>Thousands of microbial genomes shed light on interconnected biogeochemical processes in an aquifer system.</title>
        <authorList>
            <person name="Anantharaman K."/>
            <person name="Brown C.T."/>
            <person name="Hug L.A."/>
            <person name="Sharon I."/>
            <person name="Castelle C.J."/>
            <person name="Probst A.J."/>
            <person name="Thomas B.C."/>
            <person name="Singh A."/>
            <person name="Wilkins M.J."/>
            <person name="Karaoz U."/>
            <person name="Brodie E.L."/>
            <person name="Williams K.H."/>
            <person name="Hubbard S.S."/>
            <person name="Banfield J.F."/>
        </authorList>
    </citation>
    <scope>NUCLEOTIDE SEQUENCE [LARGE SCALE GENOMIC DNA]</scope>
</reference>
<dbReference type="NCBIfam" id="TIGR00023">
    <property type="entry name" value="glycerol-3-phosphate 1-O-acyltransferase PlsY"/>
    <property type="match status" value="1"/>
</dbReference>
<comment type="similarity">
    <text evidence="10">Belongs to the PlsY family.</text>
</comment>
<dbReference type="Pfam" id="PF02660">
    <property type="entry name" value="G3P_acyltransf"/>
    <property type="match status" value="1"/>
</dbReference>
<evidence type="ECO:0000256" key="6">
    <source>
        <dbReference type="ARBA" id="ARBA00023098"/>
    </source>
</evidence>
<evidence type="ECO:0000256" key="2">
    <source>
        <dbReference type="ARBA" id="ARBA00022516"/>
    </source>
</evidence>
<proteinExistence type="inferred from homology"/>
<evidence type="ECO:0000256" key="5">
    <source>
        <dbReference type="ARBA" id="ARBA00022989"/>
    </source>
</evidence>
<dbReference type="GO" id="GO:0005886">
    <property type="term" value="C:plasma membrane"/>
    <property type="evidence" value="ECO:0007669"/>
    <property type="project" value="UniProtKB-SubCell"/>
</dbReference>
<dbReference type="UniPathway" id="UPA00085"/>
<accession>A0A1F6TCT6</accession>
<keyword evidence="4 10" id="KW-0812">Transmembrane</keyword>
<protein>
    <recommendedName>
        <fullName evidence="10">Glycerol-3-phosphate acyltransferase</fullName>
    </recommendedName>
    <alternativeName>
        <fullName evidence="10">Acyl-PO4 G3P acyltransferase</fullName>
    </alternativeName>
    <alternativeName>
        <fullName evidence="10">Acyl-phosphate--glycerol-3-phosphate acyltransferase</fullName>
    </alternativeName>
    <alternativeName>
        <fullName evidence="10">G3P acyltransferase</fullName>
        <shortName evidence="10">GPAT</shortName>
        <ecNumber evidence="10">2.3.1.275</ecNumber>
    </alternativeName>
    <alternativeName>
        <fullName evidence="10">Lysophosphatidic acid synthase</fullName>
        <shortName evidence="10">LPA synthase</shortName>
    </alternativeName>
</protein>
<keyword evidence="11" id="KW-0012">Acyltransferase</keyword>
<dbReference type="SMART" id="SM01207">
    <property type="entry name" value="G3P_acyltransf"/>
    <property type="match status" value="1"/>
</dbReference>
<evidence type="ECO:0000256" key="8">
    <source>
        <dbReference type="ARBA" id="ARBA00023209"/>
    </source>
</evidence>
<comment type="catalytic activity">
    <reaction evidence="10">
        <text>an acyl phosphate + sn-glycerol 3-phosphate = a 1-acyl-sn-glycero-3-phosphate + phosphate</text>
        <dbReference type="Rhea" id="RHEA:34075"/>
        <dbReference type="ChEBI" id="CHEBI:43474"/>
        <dbReference type="ChEBI" id="CHEBI:57597"/>
        <dbReference type="ChEBI" id="CHEBI:57970"/>
        <dbReference type="ChEBI" id="CHEBI:59918"/>
        <dbReference type="EC" id="2.3.1.275"/>
    </reaction>
</comment>
<evidence type="ECO:0000256" key="10">
    <source>
        <dbReference type="HAMAP-Rule" id="MF_01043"/>
    </source>
</evidence>
<feature type="transmembrane region" description="Helical" evidence="10">
    <location>
        <begin position="48"/>
        <end position="75"/>
    </location>
</feature>
<comment type="caution">
    <text evidence="11">The sequence shown here is derived from an EMBL/GenBank/DDBJ whole genome shotgun (WGS) entry which is preliminary data.</text>
</comment>
<dbReference type="HAMAP" id="MF_01043">
    <property type="entry name" value="PlsY"/>
    <property type="match status" value="1"/>
</dbReference>
<keyword evidence="6 10" id="KW-0443">Lipid metabolism</keyword>
<evidence type="ECO:0000256" key="4">
    <source>
        <dbReference type="ARBA" id="ARBA00022692"/>
    </source>
</evidence>
<dbReference type="EC" id="2.3.1.275" evidence="10"/>
<name>A0A1F6TCT6_9PROT</name>
<dbReference type="Proteomes" id="UP000179344">
    <property type="component" value="Unassembled WGS sequence"/>
</dbReference>
<dbReference type="AlphaFoldDB" id="A0A1F6TCT6"/>